<proteinExistence type="predicted"/>
<feature type="compositionally biased region" description="Polar residues" evidence="1">
    <location>
        <begin position="53"/>
        <end position="66"/>
    </location>
</feature>
<feature type="region of interest" description="Disordered" evidence="1">
    <location>
        <begin position="39"/>
        <end position="105"/>
    </location>
</feature>
<evidence type="ECO:0000313" key="3">
    <source>
        <dbReference type="EMBL" id="QCF24925.1"/>
    </source>
</evidence>
<reference evidence="3 4" key="1">
    <citation type="submission" date="2018-07" db="EMBL/GenBank/DDBJ databases">
        <title>Marsedoiliclastica nanhaica gen. nov. sp. nov., a novel marine hydrocarbonoclastic bacterium isolated from an in-situ enriched hydrocarbon-degrading consortium in deep-sea sediment.</title>
        <authorList>
            <person name="Dong C."/>
            <person name="Ma T."/>
            <person name="Liu R."/>
            <person name="Shao Z."/>
        </authorList>
    </citation>
    <scope>NUCLEOTIDE SEQUENCE [LARGE SCALE GENOMIC DNA]</scope>
    <source>
        <strain evidence="4">soil36-7</strain>
    </source>
</reference>
<dbReference type="Proteomes" id="UP000298049">
    <property type="component" value="Chromosome"/>
</dbReference>
<feature type="compositionally biased region" description="Basic and acidic residues" evidence="1">
    <location>
        <begin position="83"/>
        <end position="100"/>
    </location>
</feature>
<sequence length="209" mass="22049">MAPRPPVYRASFIANGICATLLALLAGCASSPDGGSIFVPVGGEKPRAGQDSGPGTSRPQTPTADSAEQGGQAPEAGQPSITEEVRQEREKVQQPRHREQAQAISPAAASLVKQADQAFRAGSIDRGMAALQRAQRISPDAAVIYYKMAEGYVRSDELTRAEQFARKGVSLAGTDHRLQKSGWQLLSDIRRAQGNLAGAEAAENRASAL</sequence>
<feature type="signal peptide" evidence="2">
    <location>
        <begin position="1"/>
        <end position="25"/>
    </location>
</feature>
<feature type="chain" id="PRO_5020523961" evidence="2">
    <location>
        <begin position="26"/>
        <end position="209"/>
    </location>
</feature>
<protein>
    <submittedName>
        <fullName evidence="3">Uncharacterized protein</fullName>
    </submittedName>
</protein>
<name>A0A4P7XE96_9ALTE</name>
<dbReference type="Gene3D" id="1.25.40.10">
    <property type="entry name" value="Tetratricopeptide repeat domain"/>
    <property type="match status" value="1"/>
</dbReference>
<dbReference type="EMBL" id="CP031093">
    <property type="protein sequence ID" value="QCF24925.1"/>
    <property type="molecule type" value="Genomic_DNA"/>
</dbReference>
<dbReference type="SUPFAM" id="SSF48452">
    <property type="entry name" value="TPR-like"/>
    <property type="match status" value="1"/>
</dbReference>
<organism evidence="3 4">
    <name type="scientific">Hydrocarboniclastica marina</name>
    <dbReference type="NCBI Taxonomy" id="2259620"/>
    <lineage>
        <taxon>Bacteria</taxon>
        <taxon>Pseudomonadati</taxon>
        <taxon>Pseudomonadota</taxon>
        <taxon>Gammaproteobacteria</taxon>
        <taxon>Alteromonadales</taxon>
        <taxon>Alteromonadaceae</taxon>
        <taxon>Hydrocarboniclastica</taxon>
    </lineage>
</organism>
<keyword evidence="4" id="KW-1185">Reference proteome</keyword>
<dbReference type="PROSITE" id="PS51257">
    <property type="entry name" value="PROKAR_LIPOPROTEIN"/>
    <property type="match status" value="1"/>
</dbReference>
<gene>
    <name evidence="3" type="ORF">soil367_02605</name>
</gene>
<dbReference type="InterPro" id="IPR011990">
    <property type="entry name" value="TPR-like_helical_dom_sf"/>
</dbReference>
<dbReference type="RefSeq" id="WP_136546628.1">
    <property type="nucleotide sequence ID" value="NZ_CP031093.1"/>
</dbReference>
<evidence type="ECO:0000256" key="2">
    <source>
        <dbReference type="SAM" id="SignalP"/>
    </source>
</evidence>
<dbReference type="KEGG" id="hmi:soil367_02605"/>
<evidence type="ECO:0000313" key="4">
    <source>
        <dbReference type="Proteomes" id="UP000298049"/>
    </source>
</evidence>
<dbReference type="AlphaFoldDB" id="A0A4P7XE96"/>
<keyword evidence="2" id="KW-0732">Signal</keyword>
<dbReference type="OrthoDB" id="6196966at2"/>
<accession>A0A4P7XE96</accession>
<evidence type="ECO:0000256" key="1">
    <source>
        <dbReference type="SAM" id="MobiDB-lite"/>
    </source>
</evidence>